<evidence type="ECO:0000256" key="1">
    <source>
        <dbReference type="SAM" id="Phobius"/>
    </source>
</evidence>
<name>A0A4D6H9H9_9EURY</name>
<evidence type="ECO:0000313" key="2">
    <source>
        <dbReference type="EMBL" id="QCC50325.1"/>
    </source>
</evidence>
<feature type="transmembrane region" description="Helical" evidence="1">
    <location>
        <begin position="180"/>
        <end position="200"/>
    </location>
</feature>
<keyword evidence="1" id="KW-0472">Membrane</keyword>
<proteinExistence type="predicted"/>
<dbReference type="GeneID" id="39846864"/>
<feature type="transmembrane region" description="Helical" evidence="1">
    <location>
        <begin position="23"/>
        <end position="43"/>
    </location>
</feature>
<reference evidence="2 3" key="1">
    <citation type="journal article" date="2019" name="Nat. Commun.">
        <title>A new type of DNA phosphorothioation-based antiviral system in archaea.</title>
        <authorList>
            <person name="Xiong L."/>
            <person name="Liu S."/>
            <person name="Chen S."/>
            <person name="Xiao Y."/>
            <person name="Zhu B."/>
            <person name="Gao Y."/>
            <person name="Zhang Y."/>
            <person name="Chen B."/>
            <person name="Luo J."/>
            <person name="Deng Z."/>
            <person name="Chen X."/>
            <person name="Wang L."/>
            <person name="Chen S."/>
        </authorList>
    </citation>
    <scope>NUCLEOTIDE SEQUENCE [LARGE SCALE GENOMIC DNA]</scope>
    <source>
        <strain evidence="2 3">CBA1105</strain>
    </source>
</reference>
<organism evidence="2 3">
    <name type="scientific">Halapricum salinum</name>
    <dbReference type="NCBI Taxonomy" id="1457250"/>
    <lineage>
        <taxon>Archaea</taxon>
        <taxon>Methanobacteriati</taxon>
        <taxon>Methanobacteriota</taxon>
        <taxon>Stenosarchaea group</taxon>
        <taxon>Halobacteria</taxon>
        <taxon>Halobacteriales</taxon>
        <taxon>Haloarculaceae</taxon>
        <taxon>Halapricum</taxon>
    </lineage>
</organism>
<feature type="transmembrane region" description="Helical" evidence="1">
    <location>
        <begin position="251"/>
        <end position="270"/>
    </location>
</feature>
<feature type="transmembrane region" description="Helical" evidence="1">
    <location>
        <begin position="372"/>
        <end position="391"/>
    </location>
</feature>
<keyword evidence="3" id="KW-1185">Reference proteome</keyword>
<feature type="transmembrane region" description="Helical" evidence="1">
    <location>
        <begin position="282"/>
        <end position="307"/>
    </location>
</feature>
<dbReference type="RefSeq" id="WP_136342272.1">
    <property type="nucleotide sequence ID" value="NZ_CP031310.1"/>
</dbReference>
<dbReference type="SUPFAM" id="SSF103473">
    <property type="entry name" value="MFS general substrate transporter"/>
    <property type="match status" value="1"/>
</dbReference>
<keyword evidence="1" id="KW-0812">Transmembrane</keyword>
<feature type="transmembrane region" description="Helical" evidence="1">
    <location>
        <begin position="50"/>
        <end position="69"/>
    </location>
</feature>
<dbReference type="PANTHER" id="PTHR23530">
    <property type="entry name" value="TRANSPORT PROTEIN-RELATED"/>
    <property type="match status" value="1"/>
</dbReference>
<feature type="transmembrane region" description="Helical" evidence="1">
    <location>
        <begin position="154"/>
        <end position="174"/>
    </location>
</feature>
<feature type="transmembrane region" description="Helical" evidence="1">
    <location>
        <begin position="221"/>
        <end position="239"/>
    </location>
</feature>
<dbReference type="InterPro" id="IPR036259">
    <property type="entry name" value="MFS_trans_sf"/>
</dbReference>
<accession>A0A4D6H9H9</accession>
<keyword evidence="1" id="KW-1133">Transmembrane helix</keyword>
<dbReference type="KEGG" id="hsn:DV733_03325"/>
<dbReference type="InterPro" id="IPR053160">
    <property type="entry name" value="MFS_DHA3_Transporter"/>
</dbReference>
<dbReference type="EMBL" id="CP031310">
    <property type="protein sequence ID" value="QCC50325.1"/>
    <property type="molecule type" value="Genomic_DNA"/>
</dbReference>
<protein>
    <submittedName>
        <fullName evidence="2">MFS transporter</fullName>
    </submittedName>
</protein>
<evidence type="ECO:0000313" key="3">
    <source>
        <dbReference type="Proteomes" id="UP000296706"/>
    </source>
</evidence>
<sequence length="414" mass="43016">MTDVQQSLAALRRRLSPGPIGGYYLYMTAGTVGMWAPIWVVYLRSGGLSYGQIMTLDAIWWIGIVAGELPTGFVGDRIGWRNSLVVGHALTIVGVLTMGLTTAFLPLAGIYLLWALGATLKSGSRDAWLYELLDRRLDSDQFVRVQGRGRALQLSASAVGAIVGGAIAAYGLAYPFFATAAVRSIGLVALLALPTIAVDADDRLTVGEMRSVLGQLAAPSLRWIVAGAALTLGLLGAMSRLTQPISLRWLAVPHLGLLYASFTGVAALASARADWIRTNVGLWGWLAIGVAGMATLSIASLALPLVAMPALFALRGVRGALDPLLKQHVNDCIGTTGRATTLSGVSMAVSAAGAPLAIGLGQVTDLVGPFDALAVAGGGFALLTFGVWIGGPSMSGRSRPIADRSTPTDGSRPK</sequence>
<gene>
    <name evidence="2" type="ORF">DV733_03325</name>
</gene>
<dbReference type="PANTHER" id="PTHR23530:SF1">
    <property type="entry name" value="PERMEASE, MAJOR FACILITATOR SUPERFAMILY-RELATED"/>
    <property type="match status" value="1"/>
</dbReference>
<dbReference type="Gene3D" id="1.20.1250.20">
    <property type="entry name" value="MFS general substrate transporter like domains"/>
    <property type="match status" value="1"/>
</dbReference>
<dbReference type="AlphaFoldDB" id="A0A4D6H9H9"/>
<feature type="transmembrane region" description="Helical" evidence="1">
    <location>
        <begin position="89"/>
        <end position="116"/>
    </location>
</feature>
<dbReference type="STRING" id="1457250.GCA_000755225_02962"/>
<dbReference type="Proteomes" id="UP000296706">
    <property type="component" value="Chromosome"/>
</dbReference>